<dbReference type="InterPro" id="IPR000569">
    <property type="entry name" value="HECT_dom"/>
</dbReference>
<protein>
    <recommendedName>
        <fullName evidence="2">HECT-type E3 ubiquitin transferase</fullName>
        <ecNumber evidence="2">2.3.2.26</ecNumber>
    </recommendedName>
</protein>
<reference evidence="7 8" key="1">
    <citation type="submission" date="2016-08" db="EMBL/GenBank/DDBJ databases">
        <title>A Parts List for Fungal Cellulosomes Revealed by Comparative Genomics.</title>
        <authorList>
            <consortium name="DOE Joint Genome Institute"/>
            <person name="Haitjema C.H."/>
            <person name="Gilmore S.P."/>
            <person name="Henske J.K."/>
            <person name="Solomon K.V."/>
            <person name="De Groot R."/>
            <person name="Kuo A."/>
            <person name="Mondo S.J."/>
            <person name="Salamov A.A."/>
            <person name="Labutti K."/>
            <person name="Zhao Z."/>
            <person name="Chiniquy J."/>
            <person name="Barry K."/>
            <person name="Brewer H.M."/>
            <person name="Purvine S.O."/>
            <person name="Wright A.T."/>
            <person name="Boxma B."/>
            <person name="Van Alen T."/>
            <person name="Hackstein J.H."/>
            <person name="Baker S.E."/>
            <person name="Grigoriev I.V."/>
            <person name="O'Malley M.A."/>
        </authorList>
    </citation>
    <scope>NUCLEOTIDE SEQUENCE [LARGE SCALE GENOMIC DNA]</scope>
    <source>
        <strain evidence="7 8">G1</strain>
    </source>
</reference>
<sequence>HIVIKNFWEIVHAMTYDQKKKLLMFVTASDRVPLKSLGNLTFVIQRNGPDTDRLPTALTCFGRLLLPEYSTKE</sequence>
<evidence type="ECO:0000256" key="2">
    <source>
        <dbReference type="ARBA" id="ARBA00012485"/>
    </source>
</evidence>
<feature type="non-terminal residue" evidence="7">
    <location>
        <position position="1"/>
    </location>
</feature>
<dbReference type="PROSITE" id="PS50237">
    <property type="entry name" value="HECT"/>
    <property type="match status" value="1"/>
</dbReference>
<dbReference type="Proteomes" id="UP000193920">
    <property type="component" value="Unassembled WGS sequence"/>
</dbReference>
<evidence type="ECO:0000313" key="7">
    <source>
        <dbReference type="EMBL" id="ORY20885.1"/>
    </source>
</evidence>
<keyword evidence="3" id="KW-0808">Transferase</keyword>
<dbReference type="GO" id="GO:0061630">
    <property type="term" value="F:ubiquitin protein ligase activity"/>
    <property type="evidence" value="ECO:0007669"/>
    <property type="project" value="UniProtKB-EC"/>
</dbReference>
<evidence type="ECO:0000256" key="3">
    <source>
        <dbReference type="ARBA" id="ARBA00022679"/>
    </source>
</evidence>
<dbReference type="EC" id="2.3.2.26" evidence="2"/>
<dbReference type="Pfam" id="PF00632">
    <property type="entry name" value="HECT"/>
    <property type="match status" value="1"/>
</dbReference>
<name>A0A1Y2AG05_9FUNG</name>
<dbReference type="GO" id="GO:0000209">
    <property type="term" value="P:protein polyubiquitination"/>
    <property type="evidence" value="ECO:0007669"/>
    <property type="project" value="InterPro"/>
</dbReference>
<organism evidence="7 8">
    <name type="scientific">Neocallimastix californiae</name>
    <dbReference type="NCBI Taxonomy" id="1754190"/>
    <lineage>
        <taxon>Eukaryota</taxon>
        <taxon>Fungi</taxon>
        <taxon>Fungi incertae sedis</taxon>
        <taxon>Chytridiomycota</taxon>
        <taxon>Chytridiomycota incertae sedis</taxon>
        <taxon>Neocallimastigomycetes</taxon>
        <taxon>Neocallimastigales</taxon>
        <taxon>Neocallimastigaceae</taxon>
        <taxon>Neocallimastix</taxon>
    </lineage>
</organism>
<evidence type="ECO:0000313" key="8">
    <source>
        <dbReference type="Proteomes" id="UP000193920"/>
    </source>
</evidence>
<dbReference type="STRING" id="1754190.A0A1Y2AG05"/>
<dbReference type="SUPFAM" id="SSF56204">
    <property type="entry name" value="Hect, E3 ligase catalytic domain"/>
    <property type="match status" value="1"/>
</dbReference>
<evidence type="ECO:0000256" key="1">
    <source>
        <dbReference type="ARBA" id="ARBA00000885"/>
    </source>
</evidence>
<gene>
    <name evidence="7" type="ORF">LY90DRAFT_432985</name>
</gene>
<dbReference type="EMBL" id="MCOG01000277">
    <property type="protein sequence ID" value="ORY20885.1"/>
    <property type="molecule type" value="Genomic_DNA"/>
</dbReference>
<feature type="active site" description="Glycyl thioester intermediate" evidence="5">
    <location>
        <position position="60"/>
    </location>
</feature>
<dbReference type="PANTHER" id="PTHR45700">
    <property type="entry name" value="UBIQUITIN-PROTEIN LIGASE E3C"/>
    <property type="match status" value="1"/>
</dbReference>
<evidence type="ECO:0000259" key="6">
    <source>
        <dbReference type="PROSITE" id="PS50237"/>
    </source>
</evidence>
<evidence type="ECO:0000256" key="4">
    <source>
        <dbReference type="ARBA" id="ARBA00022786"/>
    </source>
</evidence>
<dbReference type="FunFam" id="3.30.2410.10:FF:000003">
    <property type="entry name" value="probable E3 ubiquitin-protein ligase HERC4 isoform X1"/>
    <property type="match status" value="1"/>
</dbReference>
<keyword evidence="8" id="KW-1185">Reference proteome</keyword>
<dbReference type="PANTHER" id="PTHR45700:SF8">
    <property type="entry name" value="HECT-TYPE E3 UBIQUITIN TRANSFERASE"/>
    <property type="match status" value="1"/>
</dbReference>
<dbReference type="AlphaFoldDB" id="A0A1Y2AG05"/>
<feature type="domain" description="HECT" evidence="6">
    <location>
        <begin position="1"/>
        <end position="73"/>
    </location>
</feature>
<comment type="caution">
    <text evidence="7">The sequence shown here is derived from an EMBL/GenBank/DDBJ whole genome shotgun (WGS) entry which is preliminary data.</text>
</comment>
<dbReference type="InterPro" id="IPR035983">
    <property type="entry name" value="Hect_E3_ubiquitin_ligase"/>
</dbReference>
<dbReference type="InterPro" id="IPR044611">
    <property type="entry name" value="E3A/B/C-like"/>
</dbReference>
<keyword evidence="4 5" id="KW-0833">Ubl conjugation pathway</keyword>
<proteinExistence type="predicted"/>
<accession>A0A1Y2AG05</accession>
<dbReference type="OrthoDB" id="8068875at2759"/>
<evidence type="ECO:0000256" key="5">
    <source>
        <dbReference type="PROSITE-ProRule" id="PRU00104"/>
    </source>
</evidence>
<comment type="catalytic activity">
    <reaction evidence="1">
        <text>S-ubiquitinyl-[E2 ubiquitin-conjugating enzyme]-L-cysteine + [acceptor protein]-L-lysine = [E2 ubiquitin-conjugating enzyme]-L-cysteine + N(6)-ubiquitinyl-[acceptor protein]-L-lysine.</text>
        <dbReference type="EC" id="2.3.2.26"/>
    </reaction>
</comment>
<dbReference type="Gene3D" id="3.30.2410.10">
    <property type="entry name" value="Hect, E3 ligase catalytic domain"/>
    <property type="match status" value="1"/>
</dbReference>